<gene>
    <name evidence="2" type="ORF">LSAT_V11C200052310</name>
</gene>
<dbReference type="InterPro" id="IPR032799">
    <property type="entry name" value="TAXi_C"/>
</dbReference>
<dbReference type="PANTHER" id="PTHR13683:SF875">
    <property type="entry name" value="EUKARYOTIC ASPARTYL PROTEASE FAMILY PROTEIN"/>
    <property type="match status" value="1"/>
</dbReference>
<evidence type="ECO:0000259" key="1">
    <source>
        <dbReference type="Pfam" id="PF14541"/>
    </source>
</evidence>
<dbReference type="GO" id="GO:0006508">
    <property type="term" value="P:proteolysis"/>
    <property type="evidence" value="ECO:0007669"/>
    <property type="project" value="InterPro"/>
</dbReference>
<dbReference type="EMBL" id="NBSK02000002">
    <property type="protein sequence ID" value="KAJ0220048.1"/>
    <property type="molecule type" value="Genomic_DNA"/>
</dbReference>
<dbReference type="GO" id="GO:0004190">
    <property type="term" value="F:aspartic-type endopeptidase activity"/>
    <property type="evidence" value="ECO:0007669"/>
    <property type="project" value="InterPro"/>
</dbReference>
<dbReference type="InterPro" id="IPR001461">
    <property type="entry name" value="Aspartic_peptidase_A1"/>
</dbReference>
<dbReference type="Proteomes" id="UP000235145">
    <property type="component" value="Unassembled WGS sequence"/>
</dbReference>
<accession>A0A9R1W9Z4</accession>
<protein>
    <recommendedName>
        <fullName evidence="1">Xylanase inhibitor C-terminal domain-containing protein</fullName>
    </recommendedName>
</protein>
<feature type="domain" description="Xylanase inhibitor C-terminal" evidence="1">
    <location>
        <begin position="3"/>
        <end position="63"/>
    </location>
</feature>
<dbReference type="PANTHER" id="PTHR13683">
    <property type="entry name" value="ASPARTYL PROTEASES"/>
    <property type="match status" value="1"/>
</dbReference>
<comment type="caution">
    <text evidence="2">The sequence shown here is derived from an EMBL/GenBank/DDBJ whole genome shotgun (WGS) entry which is preliminary data.</text>
</comment>
<dbReference type="AlphaFoldDB" id="A0A9R1W9Z4"/>
<reference evidence="2 3" key="1">
    <citation type="journal article" date="2017" name="Nat. Commun.">
        <title>Genome assembly with in vitro proximity ligation data and whole-genome triplication in lettuce.</title>
        <authorList>
            <person name="Reyes-Chin-Wo S."/>
            <person name="Wang Z."/>
            <person name="Yang X."/>
            <person name="Kozik A."/>
            <person name="Arikit S."/>
            <person name="Song C."/>
            <person name="Xia L."/>
            <person name="Froenicke L."/>
            <person name="Lavelle D.O."/>
            <person name="Truco M.J."/>
            <person name="Xia R."/>
            <person name="Zhu S."/>
            <person name="Xu C."/>
            <person name="Xu H."/>
            <person name="Xu X."/>
            <person name="Cox K."/>
            <person name="Korf I."/>
            <person name="Meyers B.C."/>
            <person name="Michelmore R.W."/>
        </authorList>
    </citation>
    <scope>NUCLEOTIDE SEQUENCE [LARGE SCALE GENOMIC DNA]</scope>
    <source>
        <strain evidence="3">cv. Salinas</strain>
        <tissue evidence="2">Seedlings</tissue>
    </source>
</reference>
<dbReference type="Gene3D" id="2.40.70.10">
    <property type="entry name" value="Acid Proteases"/>
    <property type="match status" value="2"/>
</dbReference>
<name>A0A9R1W9Z4_LACSA</name>
<dbReference type="SUPFAM" id="SSF50630">
    <property type="entry name" value="Acid proteases"/>
    <property type="match status" value="1"/>
</dbReference>
<proteinExistence type="predicted"/>
<dbReference type="InterPro" id="IPR021109">
    <property type="entry name" value="Peptidase_aspartic_dom_sf"/>
</dbReference>
<evidence type="ECO:0000313" key="2">
    <source>
        <dbReference type="EMBL" id="KAJ0220048.1"/>
    </source>
</evidence>
<organism evidence="2 3">
    <name type="scientific">Lactuca sativa</name>
    <name type="common">Garden lettuce</name>
    <dbReference type="NCBI Taxonomy" id="4236"/>
    <lineage>
        <taxon>Eukaryota</taxon>
        <taxon>Viridiplantae</taxon>
        <taxon>Streptophyta</taxon>
        <taxon>Embryophyta</taxon>
        <taxon>Tracheophyta</taxon>
        <taxon>Spermatophyta</taxon>
        <taxon>Magnoliopsida</taxon>
        <taxon>eudicotyledons</taxon>
        <taxon>Gunneridae</taxon>
        <taxon>Pentapetalae</taxon>
        <taxon>asterids</taxon>
        <taxon>campanulids</taxon>
        <taxon>Asterales</taxon>
        <taxon>Asteraceae</taxon>
        <taxon>Cichorioideae</taxon>
        <taxon>Cichorieae</taxon>
        <taxon>Lactucinae</taxon>
        <taxon>Lactuca</taxon>
    </lineage>
</organism>
<sequence length="134" mass="14952">MLTIDPTAFATSDNQGTIVDTGTTLTYLLAEAFHPFVNSINVNVSQLTTHVISKGTQCYSVTSRYLQNDGGTRWCIGFQRVQNGVSIFGDLVLKDKIFVYDLSKKRTGWTDYDCSSDVNVSITSSKDEFRMRES</sequence>
<dbReference type="Pfam" id="PF14541">
    <property type="entry name" value="TAXi_C"/>
    <property type="match status" value="1"/>
</dbReference>
<evidence type="ECO:0000313" key="3">
    <source>
        <dbReference type="Proteomes" id="UP000235145"/>
    </source>
</evidence>
<keyword evidence="3" id="KW-1185">Reference proteome</keyword>